<dbReference type="OrthoDB" id="5562676at2759"/>
<reference evidence="3 4" key="1">
    <citation type="journal article" date="2016" name="Mol. Biol. Evol.">
        <title>Comparative Genomics of Early-Diverging Mushroom-Forming Fungi Provides Insights into the Origins of Lignocellulose Decay Capabilities.</title>
        <authorList>
            <person name="Nagy L.G."/>
            <person name="Riley R."/>
            <person name="Tritt A."/>
            <person name="Adam C."/>
            <person name="Daum C."/>
            <person name="Floudas D."/>
            <person name="Sun H."/>
            <person name="Yadav J.S."/>
            <person name="Pangilinan J."/>
            <person name="Larsson K.H."/>
            <person name="Matsuura K."/>
            <person name="Barry K."/>
            <person name="Labutti K."/>
            <person name="Kuo R."/>
            <person name="Ohm R.A."/>
            <person name="Bhattacharya S.S."/>
            <person name="Shirouzu T."/>
            <person name="Yoshinaga Y."/>
            <person name="Martin F.M."/>
            <person name="Grigoriev I.V."/>
            <person name="Hibbett D.S."/>
        </authorList>
    </citation>
    <scope>NUCLEOTIDE SEQUENCE [LARGE SCALE GENOMIC DNA]</scope>
    <source>
        <strain evidence="3 4">L-15889</strain>
    </source>
</reference>
<dbReference type="Pfam" id="PF10173">
    <property type="entry name" value="Mit_KHE1"/>
    <property type="match status" value="1"/>
</dbReference>
<dbReference type="GO" id="GO:0006813">
    <property type="term" value="P:potassium ion transport"/>
    <property type="evidence" value="ECO:0007669"/>
    <property type="project" value="TreeGrafter"/>
</dbReference>
<keyword evidence="2" id="KW-0812">Transmembrane</keyword>
<dbReference type="GO" id="GO:0005743">
    <property type="term" value="C:mitochondrial inner membrane"/>
    <property type="evidence" value="ECO:0007669"/>
    <property type="project" value="TreeGrafter"/>
</dbReference>
<dbReference type="GO" id="GO:1902600">
    <property type="term" value="P:proton transmembrane transport"/>
    <property type="evidence" value="ECO:0007669"/>
    <property type="project" value="TreeGrafter"/>
</dbReference>
<evidence type="ECO:0000313" key="4">
    <source>
        <dbReference type="Proteomes" id="UP000076727"/>
    </source>
</evidence>
<feature type="transmembrane region" description="Helical" evidence="2">
    <location>
        <begin position="156"/>
        <end position="175"/>
    </location>
</feature>
<keyword evidence="2" id="KW-1133">Transmembrane helix</keyword>
<dbReference type="PANTHER" id="PTHR28062">
    <property type="entry name" value="K+-H+ EXCHANGE-LIKE PROTEIN"/>
    <property type="match status" value="1"/>
</dbReference>
<sequence length="329" mass="36288">MSVIPSAKRAVRIIALPLATPSRAKTRGIVEHLTYYHFLTPPPSEGKARNWVTWIQNKAADVWAGLGKAPEGNWRRRSFLYGERLVDRLDFEELALKSFDTSLGPQILPVGRKDKIKPTVSSFLIPLIYPPSACDSPIPHLHALLEKRTPRHRKGAIIWLAVSPLTAPFMLIPIIPNFPFFFCAWRAWSHYRAFKASQYLESFVERGAILPQASSELDAIYAEHAPVSPDPEASETPHPGSCSPHSSPDKTAKLGTDVDVEASETSQSAASPRKGERGPATTGCSRLLLTRAAVPALEKFLGLPPGGSFASDVYRALEQARLRLEREGR</sequence>
<organism evidence="3 4">
    <name type="scientific">Daedalea quercina L-15889</name>
    <dbReference type="NCBI Taxonomy" id="1314783"/>
    <lineage>
        <taxon>Eukaryota</taxon>
        <taxon>Fungi</taxon>
        <taxon>Dikarya</taxon>
        <taxon>Basidiomycota</taxon>
        <taxon>Agaricomycotina</taxon>
        <taxon>Agaricomycetes</taxon>
        <taxon>Polyporales</taxon>
        <taxon>Fomitopsis</taxon>
    </lineage>
</organism>
<keyword evidence="2" id="KW-0472">Membrane</keyword>
<dbReference type="AlphaFoldDB" id="A0A165L6H2"/>
<dbReference type="Proteomes" id="UP000076727">
    <property type="component" value="Unassembled WGS sequence"/>
</dbReference>
<feature type="compositionally biased region" description="Low complexity" evidence="1">
    <location>
        <begin position="237"/>
        <end position="246"/>
    </location>
</feature>
<dbReference type="InterPro" id="IPR018786">
    <property type="entry name" value="Mit_KHE1"/>
</dbReference>
<evidence type="ECO:0000313" key="3">
    <source>
        <dbReference type="EMBL" id="KZT64010.1"/>
    </source>
</evidence>
<evidence type="ECO:0000256" key="2">
    <source>
        <dbReference type="SAM" id="Phobius"/>
    </source>
</evidence>
<name>A0A165L6H2_9APHY</name>
<gene>
    <name evidence="3" type="ORF">DAEQUDRAFT_775583</name>
</gene>
<dbReference type="STRING" id="1314783.A0A165L6H2"/>
<protein>
    <recommendedName>
        <fullName evidence="5">Mitochondrial K+-H+ exchange-related-domain-containing protein</fullName>
    </recommendedName>
</protein>
<feature type="region of interest" description="Disordered" evidence="1">
    <location>
        <begin position="227"/>
        <end position="283"/>
    </location>
</feature>
<evidence type="ECO:0008006" key="5">
    <source>
        <dbReference type="Google" id="ProtNLM"/>
    </source>
</evidence>
<proteinExistence type="predicted"/>
<accession>A0A165L6H2</accession>
<dbReference type="EMBL" id="KV429146">
    <property type="protein sequence ID" value="KZT64010.1"/>
    <property type="molecule type" value="Genomic_DNA"/>
</dbReference>
<dbReference type="PANTHER" id="PTHR28062:SF1">
    <property type="entry name" value="TRANSMEMBRANE PROTEIN"/>
    <property type="match status" value="1"/>
</dbReference>
<keyword evidence="4" id="KW-1185">Reference proteome</keyword>
<evidence type="ECO:0000256" key="1">
    <source>
        <dbReference type="SAM" id="MobiDB-lite"/>
    </source>
</evidence>